<organism evidence="2 3">
    <name type="scientific">Rhamnusium bicolor</name>
    <dbReference type="NCBI Taxonomy" id="1586634"/>
    <lineage>
        <taxon>Eukaryota</taxon>
        <taxon>Metazoa</taxon>
        <taxon>Ecdysozoa</taxon>
        <taxon>Arthropoda</taxon>
        <taxon>Hexapoda</taxon>
        <taxon>Insecta</taxon>
        <taxon>Pterygota</taxon>
        <taxon>Neoptera</taxon>
        <taxon>Endopterygota</taxon>
        <taxon>Coleoptera</taxon>
        <taxon>Polyphaga</taxon>
        <taxon>Cucujiformia</taxon>
        <taxon>Chrysomeloidea</taxon>
        <taxon>Cerambycidae</taxon>
        <taxon>Lepturinae</taxon>
        <taxon>Rhagiini</taxon>
        <taxon>Rhamnusium</taxon>
    </lineage>
</organism>
<dbReference type="Proteomes" id="UP001162156">
    <property type="component" value="Unassembled WGS sequence"/>
</dbReference>
<dbReference type="InterPro" id="IPR029526">
    <property type="entry name" value="PGBD"/>
</dbReference>
<dbReference type="AlphaFoldDB" id="A0AAV8ZH57"/>
<reference evidence="2" key="1">
    <citation type="journal article" date="2023" name="Insect Mol. Biol.">
        <title>Genome sequencing provides insights into the evolution of gene families encoding plant cell wall-degrading enzymes in longhorned beetles.</title>
        <authorList>
            <person name="Shin N.R."/>
            <person name="Okamura Y."/>
            <person name="Kirsch R."/>
            <person name="Pauchet Y."/>
        </authorList>
    </citation>
    <scope>NUCLEOTIDE SEQUENCE</scope>
    <source>
        <strain evidence="2">RBIC_L_NR</strain>
    </source>
</reference>
<protein>
    <recommendedName>
        <fullName evidence="1">PiggyBac transposable element-derived protein domain-containing protein</fullName>
    </recommendedName>
</protein>
<comment type="caution">
    <text evidence="2">The sequence shown here is derived from an EMBL/GenBank/DDBJ whole genome shotgun (WGS) entry which is preliminary data.</text>
</comment>
<keyword evidence="3" id="KW-1185">Reference proteome</keyword>
<evidence type="ECO:0000313" key="2">
    <source>
        <dbReference type="EMBL" id="KAJ8963780.1"/>
    </source>
</evidence>
<proteinExistence type="predicted"/>
<gene>
    <name evidence="2" type="ORF">NQ314_005387</name>
</gene>
<dbReference type="PANTHER" id="PTHR47272:SF2">
    <property type="entry name" value="PIGGYBAC TRANSPOSABLE ELEMENT-DERIVED PROTEIN 3-LIKE"/>
    <property type="match status" value="1"/>
</dbReference>
<evidence type="ECO:0000313" key="3">
    <source>
        <dbReference type="Proteomes" id="UP001162156"/>
    </source>
</evidence>
<dbReference type="Pfam" id="PF13843">
    <property type="entry name" value="DDE_Tnp_1_7"/>
    <property type="match status" value="1"/>
</dbReference>
<dbReference type="PANTHER" id="PTHR47272">
    <property type="entry name" value="DDE_TNP_1_7 DOMAIN-CONTAINING PROTEIN"/>
    <property type="match status" value="1"/>
</dbReference>
<sequence length="224" mass="26457">MPTDLREDKLLKRGNSDYRVSTDGLIALKWMDRKAILFISNFHDPTKLETVSRRQKDGSREEITCLSLINDYNRHMGYVDKFDMLKSLYEIDRKSRKWWHRIFWFFLDATVVNSYIIFKSRLTNNMTLKQFRLSVVSGLIGADSETPKRGRKSTEKPLNKFKTVVPQELRYDKNAHMPVHTTSRRCSQCSTVKEPHRTVWMCSTCNVGLCLKDTKNCFYIFHQK</sequence>
<name>A0AAV8ZH57_9CUCU</name>
<dbReference type="EMBL" id="JANEYF010001491">
    <property type="protein sequence ID" value="KAJ8963780.1"/>
    <property type="molecule type" value="Genomic_DNA"/>
</dbReference>
<feature type="domain" description="PiggyBac transposable element-derived protein" evidence="1">
    <location>
        <begin position="1"/>
        <end position="115"/>
    </location>
</feature>
<accession>A0AAV8ZH57</accession>
<evidence type="ECO:0000259" key="1">
    <source>
        <dbReference type="Pfam" id="PF13843"/>
    </source>
</evidence>